<dbReference type="AlphaFoldDB" id="A0A3P7T0N6"/>
<keyword evidence="2" id="KW-1185">Reference proteome</keyword>
<protein>
    <submittedName>
        <fullName evidence="1">Uncharacterized protein</fullName>
    </submittedName>
</protein>
<evidence type="ECO:0000313" key="1">
    <source>
        <dbReference type="EMBL" id="VDO14316.1"/>
    </source>
</evidence>
<accession>A0A3P7T0N6</accession>
<proteinExistence type="predicted"/>
<dbReference type="EMBL" id="UZAG01002868">
    <property type="protein sequence ID" value="VDO14316.1"/>
    <property type="molecule type" value="Genomic_DNA"/>
</dbReference>
<name>A0A3P7T0N6_9BILA</name>
<gene>
    <name evidence="1" type="ORF">BTMF_LOCUS3231</name>
</gene>
<dbReference type="Proteomes" id="UP000280834">
    <property type="component" value="Unassembled WGS sequence"/>
</dbReference>
<evidence type="ECO:0000313" key="2">
    <source>
        <dbReference type="Proteomes" id="UP000280834"/>
    </source>
</evidence>
<organism evidence="1 2">
    <name type="scientific">Brugia timori</name>
    <dbReference type="NCBI Taxonomy" id="42155"/>
    <lineage>
        <taxon>Eukaryota</taxon>
        <taxon>Metazoa</taxon>
        <taxon>Ecdysozoa</taxon>
        <taxon>Nematoda</taxon>
        <taxon>Chromadorea</taxon>
        <taxon>Rhabditida</taxon>
        <taxon>Spirurina</taxon>
        <taxon>Spiruromorpha</taxon>
        <taxon>Filarioidea</taxon>
        <taxon>Onchocercidae</taxon>
        <taxon>Brugia</taxon>
    </lineage>
</organism>
<sequence>MDEMSVELLAIVGADESPKFKEQSRHIVENYVSKRYPMTISDCYKIIPGEDHFTLITSLSDKNSTATKELLPRMIHGLKLSYQSGELISFHTSQSGDLINSQVTTRIILNLITFSIFNIMLSQCCKKSSVKIDHISLPTMKDNRNRTDKTQSSIENVLVEQKEEDSFAKKRPIKRLAKRSIEVRVILDNVY</sequence>
<reference evidence="1 2" key="1">
    <citation type="submission" date="2018-11" db="EMBL/GenBank/DDBJ databases">
        <authorList>
            <consortium name="Pathogen Informatics"/>
        </authorList>
    </citation>
    <scope>NUCLEOTIDE SEQUENCE [LARGE SCALE GENOMIC DNA]</scope>
</reference>